<keyword evidence="4" id="KW-0274">FAD</keyword>
<name>A0A963Z955_9PROT</name>
<comment type="cofactor">
    <cofactor evidence="1">
        <name>FAD</name>
        <dbReference type="ChEBI" id="CHEBI:57692"/>
    </cofactor>
</comment>
<feature type="non-terminal residue" evidence="8">
    <location>
        <position position="360"/>
    </location>
</feature>
<keyword evidence="5 8" id="KW-0560">Oxidoreductase</keyword>
<dbReference type="PANTHER" id="PTHR11985">
    <property type="entry name" value="GLYCEROL-3-PHOSPHATE DEHYDROGENASE"/>
    <property type="match status" value="1"/>
</dbReference>
<dbReference type="Pfam" id="PF01266">
    <property type="entry name" value="DAO"/>
    <property type="match status" value="1"/>
</dbReference>
<dbReference type="InterPro" id="IPR031656">
    <property type="entry name" value="DAO_C"/>
</dbReference>
<protein>
    <submittedName>
        <fullName evidence="8">Glycerol-3-phosphate dehydrogenase</fullName>
        <ecNumber evidence="8">1.1.5.3</ecNumber>
    </submittedName>
</protein>
<proteinExistence type="inferred from homology"/>
<dbReference type="NCBIfam" id="NF009906">
    <property type="entry name" value="PRK13369.1"/>
    <property type="match status" value="1"/>
</dbReference>
<dbReference type="RefSeq" id="WP_227310875.1">
    <property type="nucleotide sequence ID" value="NZ_JAESVA010000043.1"/>
</dbReference>
<sequence length="360" mass="39779">LKPDFVHAFEYSDCWVEDSRLVVLNAMDAAARGAVIRPRTRCLEAVRTDGLWRLSLQDEATGETYAITARALVNAAGPWVGDVGQSVLHNNSRAPVRLVQGSHIVVPKLYDHAGCYIFQNDDRRIFFVIPYEQDFTLIGTTDQDYQGNPADVRASAEEIAYLCRSASDYLAREITPEMVVWTYSGVRPLYDEAGDTAAQAATRDYVLKLDAADGAAPLLSVYGGKITTFRRLAESALAQLAPLLPAASGKPAGWTGRETLPGGDFPMQGFEALRATMAACYPFLPERHLRRLLRAYGTRVTILLGDAKSLADLGENFGADLTEAELHYLVTHEWVRSSQDILWRRSKLGLRISQAEAERI</sequence>
<comment type="similarity">
    <text evidence="2">Belongs to the FAD-dependent glycerol-3-phosphate dehydrogenase family.</text>
</comment>
<dbReference type="GO" id="GO:0046168">
    <property type="term" value="P:glycerol-3-phosphate catabolic process"/>
    <property type="evidence" value="ECO:0007669"/>
    <property type="project" value="TreeGrafter"/>
</dbReference>
<keyword evidence="3" id="KW-0285">Flavoprotein</keyword>
<dbReference type="GO" id="GO:0004368">
    <property type="term" value="F:glycerol-3-phosphate dehydrogenase (quinone) activity"/>
    <property type="evidence" value="ECO:0007669"/>
    <property type="project" value="UniProtKB-EC"/>
</dbReference>
<dbReference type="Gene3D" id="3.30.9.10">
    <property type="entry name" value="D-Amino Acid Oxidase, subunit A, domain 2"/>
    <property type="match status" value="1"/>
</dbReference>
<dbReference type="Pfam" id="PF16901">
    <property type="entry name" value="DAO_C"/>
    <property type="match status" value="1"/>
</dbReference>
<feature type="non-terminal residue" evidence="8">
    <location>
        <position position="1"/>
    </location>
</feature>
<evidence type="ECO:0000256" key="5">
    <source>
        <dbReference type="ARBA" id="ARBA00023002"/>
    </source>
</evidence>
<evidence type="ECO:0000256" key="3">
    <source>
        <dbReference type="ARBA" id="ARBA00022630"/>
    </source>
</evidence>
<gene>
    <name evidence="8" type="primary">glpD</name>
    <name evidence="8" type="ORF">ACELLULO517_28305</name>
</gene>
<dbReference type="SUPFAM" id="SSF51905">
    <property type="entry name" value="FAD/NAD(P)-binding domain"/>
    <property type="match status" value="1"/>
</dbReference>
<dbReference type="Proteomes" id="UP000721844">
    <property type="component" value="Unassembled WGS sequence"/>
</dbReference>
<dbReference type="EC" id="1.1.5.3" evidence="8"/>
<evidence type="ECO:0000259" key="7">
    <source>
        <dbReference type="Pfam" id="PF16901"/>
    </source>
</evidence>
<dbReference type="InterPro" id="IPR006076">
    <property type="entry name" value="FAD-dep_OxRdtase"/>
</dbReference>
<reference evidence="8 9" key="1">
    <citation type="journal article" date="2021" name="Microorganisms">
        <title>Acidisoma silvae sp. nov. and Acidisomacellulosilytica sp. nov., Two Acidophilic Bacteria Isolated from Decaying Wood, Hydrolyzing Cellulose and Producing Poly-3-hydroxybutyrate.</title>
        <authorList>
            <person name="Mieszkin S."/>
            <person name="Pouder E."/>
            <person name="Uroz S."/>
            <person name="Simon-Colin C."/>
            <person name="Alain K."/>
        </authorList>
    </citation>
    <scope>NUCLEOTIDE SEQUENCE [LARGE SCALE GENOMIC DNA]</scope>
    <source>
        <strain evidence="8 9">HW T5.17</strain>
    </source>
</reference>
<organism evidence="8 9">
    <name type="scientific">Acidisoma cellulosilyticum</name>
    <dbReference type="NCBI Taxonomy" id="2802395"/>
    <lineage>
        <taxon>Bacteria</taxon>
        <taxon>Pseudomonadati</taxon>
        <taxon>Pseudomonadota</taxon>
        <taxon>Alphaproteobacteria</taxon>
        <taxon>Acetobacterales</taxon>
        <taxon>Acidocellaceae</taxon>
        <taxon>Acidisoma</taxon>
    </lineage>
</organism>
<dbReference type="Gene3D" id="3.50.50.60">
    <property type="entry name" value="FAD/NAD(P)-binding domain"/>
    <property type="match status" value="1"/>
</dbReference>
<evidence type="ECO:0000313" key="9">
    <source>
        <dbReference type="Proteomes" id="UP000721844"/>
    </source>
</evidence>
<evidence type="ECO:0000256" key="2">
    <source>
        <dbReference type="ARBA" id="ARBA00007330"/>
    </source>
</evidence>
<evidence type="ECO:0000256" key="4">
    <source>
        <dbReference type="ARBA" id="ARBA00022827"/>
    </source>
</evidence>
<dbReference type="EMBL" id="JAESVA010000043">
    <property type="protein sequence ID" value="MCB8884142.1"/>
    <property type="molecule type" value="Genomic_DNA"/>
</dbReference>
<dbReference type="Gene3D" id="1.10.8.870">
    <property type="entry name" value="Alpha-glycerophosphate oxidase, cap domain"/>
    <property type="match status" value="1"/>
</dbReference>
<comment type="caution">
    <text evidence="8">The sequence shown here is derived from an EMBL/GenBank/DDBJ whole genome shotgun (WGS) entry which is preliminary data.</text>
</comment>
<keyword evidence="9" id="KW-1185">Reference proteome</keyword>
<dbReference type="PANTHER" id="PTHR11985:SF15">
    <property type="entry name" value="GLYCEROL-3-PHOSPHATE DEHYDROGENASE, MITOCHONDRIAL"/>
    <property type="match status" value="1"/>
</dbReference>
<feature type="domain" description="FAD dependent oxidoreductase" evidence="6">
    <location>
        <begin position="4"/>
        <end position="192"/>
    </location>
</feature>
<dbReference type="AlphaFoldDB" id="A0A963Z955"/>
<accession>A0A963Z955</accession>
<evidence type="ECO:0000313" key="8">
    <source>
        <dbReference type="EMBL" id="MCB8884142.1"/>
    </source>
</evidence>
<dbReference type="InterPro" id="IPR038299">
    <property type="entry name" value="DAO_C_sf"/>
</dbReference>
<dbReference type="InterPro" id="IPR036188">
    <property type="entry name" value="FAD/NAD-bd_sf"/>
</dbReference>
<dbReference type="InterPro" id="IPR000447">
    <property type="entry name" value="G3P_DH_FAD-dep"/>
</dbReference>
<evidence type="ECO:0000259" key="6">
    <source>
        <dbReference type="Pfam" id="PF01266"/>
    </source>
</evidence>
<feature type="domain" description="Alpha-glycerophosphate oxidase C-terminal" evidence="7">
    <location>
        <begin position="256"/>
        <end position="351"/>
    </location>
</feature>
<dbReference type="NCBIfam" id="NF008899">
    <property type="entry name" value="PRK12266.1"/>
    <property type="match status" value="1"/>
</dbReference>
<evidence type="ECO:0000256" key="1">
    <source>
        <dbReference type="ARBA" id="ARBA00001974"/>
    </source>
</evidence>